<evidence type="ECO:0000256" key="1">
    <source>
        <dbReference type="SAM" id="MobiDB-lite"/>
    </source>
</evidence>
<reference evidence="2 4" key="1">
    <citation type="submission" date="2015-03" db="EMBL/GenBank/DDBJ databases">
        <authorList>
            <consortium name="Pathogen Informatics"/>
            <person name="Murphy D."/>
        </authorList>
    </citation>
    <scope>NUCLEOTIDE SEQUENCE [LARGE SCALE GENOMIC DNA]</scope>
    <source>
        <strain evidence="2">Type strain: CIP110231</strain>
        <strain evidence="4">type strain: CIP110231</strain>
    </source>
</reference>
<protein>
    <submittedName>
        <fullName evidence="3">Uncharacterized protein</fullName>
    </submittedName>
</protein>
<reference evidence="3" key="2">
    <citation type="submission" date="2023-06" db="EMBL/GenBank/DDBJ databases">
        <authorList>
            <person name="Polev D.E."/>
            <person name="Saitova A.T."/>
            <person name="Bogumilchik E.A."/>
            <person name="Kokorina G.I."/>
            <person name="Voskresenskaia E.A."/>
        </authorList>
    </citation>
    <scope>NUCLEOTIDE SEQUENCE</scope>
    <source>
        <strain evidence="3">2145 StPb PI</strain>
    </source>
</reference>
<evidence type="ECO:0000313" key="4">
    <source>
        <dbReference type="Proteomes" id="UP000040578"/>
    </source>
</evidence>
<comment type="caution">
    <text evidence="3">The sequence shown here is derived from an EMBL/GenBank/DDBJ whole genome shotgun (WGS) entry which is preliminary data.</text>
</comment>
<evidence type="ECO:0000313" key="2">
    <source>
        <dbReference type="EMBL" id="CND84035.1"/>
    </source>
</evidence>
<dbReference type="RefSeq" id="WP_157045405.1">
    <property type="nucleotide sequence ID" value="NZ_CPYD01000001.1"/>
</dbReference>
<dbReference type="EMBL" id="JAUEHU010000001">
    <property type="protein sequence ID" value="MDN0086129.1"/>
    <property type="molecule type" value="Genomic_DNA"/>
</dbReference>
<name>A0AAW7K1Z5_9GAMM</name>
<feature type="region of interest" description="Disordered" evidence="1">
    <location>
        <begin position="1"/>
        <end position="25"/>
    </location>
</feature>
<proteinExistence type="predicted"/>
<dbReference type="EMBL" id="CPYD01000001">
    <property type="protein sequence ID" value="CND84035.1"/>
    <property type="molecule type" value="Genomic_DNA"/>
</dbReference>
<organism evidence="3 5">
    <name type="scientific">Yersinia nurmii</name>
    <dbReference type="NCBI Taxonomy" id="685706"/>
    <lineage>
        <taxon>Bacteria</taxon>
        <taxon>Pseudomonadati</taxon>
        <taxon>Pseudomonadota</taxon>
        <taxon>Gammaproteobacteria</taxon>
        <taxon>Enterobacterales</taxon>
        <taxon>Yersiniaceae</taxon>
        <taxon>Yersinia</taxon>
    </lineage>
</organism>
<accession>A0AAW7K1Z5</accession>
<dbReference type="Proteomes" id="UP000040578">
    <property type="component" value="Unassembled WGS sequence"/>
</dbReference>
<gene>
    <name evidence="2" type="ORF">ERS137967_00061</name>
    <name evidence="3" type="ORF">QVN42_01765</name>
</gene>
<dbReference type="AlphaFoldDB" id="A0AAW7K1Z5"/>
<evidence type="ECO:0000313" key="3">
    <source>
        <dbReference type="EMBL" id="MDN0086129.1"/>
    </source>
</evidence>
<evidence type="ECO:0000313" key="5">
    <source>
        <dbReference type="Proteomes" id="UP001167864"/>
    </source>
</evidence>
<sequence>MLSNQNILPFQVSSSNDNHPSGCDLEELRKSYEDSTTDATHIIKMEKSGCHKLLNKVSRS</sequence>
<feature type="compositionally biased region" description="Polar residues" evidence="1">
    <location>
        <begin position="1"/>
        <end position="19"/>
    </location>
</feature>
<keyword evidence="4" id="KW-1185">Reference proteome</keyword>
<dbReference type="Proteomes" id="UP001167864">
    <property type="component" value="Unassembled WGS sequence"/>
</dbReference>